<keyword evidence="7 9" id="KW-1133">Transmembrane helix</keyword>
<evidence type="ECO:0000256" key="2">
    <source>
        <dbReference type="ARBA" id="ARBA00010942"/>
    </source>
</evidence>
<accession>A0A1V8M5Q2</accession>
<evidence type="ECO:0000256" key="4">
    <source>
        <dbReference type="ARBA" id="ARBA00022475"/>
    </source>
</evidence>
<keyword evidence="4" id="KW-1003">Cell membrane</keyword>
<dbReference type="SUPFAM" id="SSF82693">
    <property type="entry name" value="Multidrug efflux transporter AcrB pore domain, PN1, PN2, PC1 and PC2 subdomains"/>
    <property type="match status" value="3"/>
</dbReference>
<dbReference type="PRINTS" id="PR00702">
    <property type="entry name" value="ACRIFLAVINRP"/>
</dbReference>
<proteinExistence type="inferred from homology"/>
<evidence type="ECO:0000256" key="1">
    <source>
        <dbReference type="ARBA" id="ARBA00004429"/>
    </source>
</evidence>
<feature type="transmembrane region" description="Helical" evidence="9">
    <location>
        <begin position="964"/>
        <end position="985"/>
    </location>
</feature>
<dbReference type="Proteomes" id="UP000191980">
    <property type="component" value="Unassembled WGS sequence"/>
</dbReference>
<protein>
    <recommendedName>
        <fullName evidence="9">Efflux pump membrane transporter</fullName>
    </recommendedName>
</protein>
<dbReference type="PANTHER" id="PTHR32063">
    <property type="match status" value="1"/>
</dbReference>
<feature type="transmembrane region" description="Helical" evidence="9">
    <location>
        <begin position="920"/>
        <end position="943"/>
    </location>
</feature>
<feature type="transmembrane region" description="Helical" evidence="9">
    <location>
        <begin position="997"/>
        <end position="1022"/>
    </location>
</feature>
<evidence type="ECO:0000256" key="3">
    <source>
        <dbReference type="ARBA" id="ARBA00022448"/>
    </source>
</evidence>
<dbReference type="Gene3D" id="3.30.2090.10">
    <property type="entry name" value="Multidrug efflux transporter AcrB TolC docking domain, DN and DC subdomains"/>
    <property type="match status" value="2"/>
</dbReference>
<dbReference type="AlphaFoldDB" id="A0A1V8M5Q2"/>
<dbReference type="SUPFAM" id="SSF82714">
    <property type="entry name" value="Multidrug efflux transporter AcrB TolC docking domain, DN and DC subdomains"/>
    <property type="match status" value="2"/>
</dbReference>
<keyword evidence="11" id="KW-1185">Reference proteome</keyword>
<feature type="transmembrane region" description="Helical" evidence="9">
    <location>
        <begin position="470"/>
        <end position="497"/>
    </location>
</feature>
<keyword evidence="6 9" id="KW-0812">Transmembrane</keyword>
<keyword evidence="3 9" id="KW-0813">Transport</keyword>
<feature type="transmembrane region" description="Helical" evidence="9">
    <location>
        <begin position="395"/>
        <end position="417"/>
    </location>
</feature>
<comment type="caution">
    <text evidence="10">The sequence shown here is derived from an EMBL/GenBank/DDBJ whole genome shotgun (WGS) entry which is preliminary data.</text>
</comment>
<dbReference type="GO" id="GO:0042910">
    <property type="term" value="F:xenobiotic transmembrane transporter activity"/>
    <property type="evidence" value="ECO:0007669"/>
    <property type="project" value="TreeGrafter"/>
</dbReference>
<evidence type="ECO:0000256" key="6">
    <source>
        <dbReference type="ARBA" id="ARBA00022692"/>
    </source>
</evidence>
<feature type="transmembrane region" description="Helical" evidence="9">
    <location>
        <begin position="894"/>
        <end position="914"/>
    </location>
</feature>
<dbReference type="EMBL" id="LPUF01000001">
    <property type="protein sequence ID" value="OQK16733.1"/>
    <property type="molecule type" value="Genomic_DNA"/>
</dbReference>
<dbReference type="InterPro" id="IPR027463">
    <property type="entry name" value="AcrB_DN_DC_subdom"/>
</dbReference>
<reference evidence="10 11" key="1">
    <citation type="submission" date="2015-12" db="EMBL/GenBank/DDBJ databases">
        <authorList>
            <person name="Shamseldin A."/>
            <person name="Moawad H."/>
            <person name="Abd El-Rahim W.M."/>
            <person name="Sadowsky M.J."/>
        </authorList>
    </citation>
    <scope>NUCLEOTIDE SEQUENCE [LARGE SCALE GENOMIC DNA]</scope>
    <source>
        <strain evidence="10 11">WF1</strain>
    </source>
</reference>
<dbReference type="GO" id="GO:0009636">
    <property type="term" value="P:response to toxic substance"/>
    <property type="evidence" value="ECO:0007669"/>
    <property type="project" value="UniProtKB-ARBA"/>
</dbReference>
<keyword evidence="5 9" id="KW-0997">Cell inner membrane</keyword>
<evidence type="ECO:0000256" key="9">
    <source>
        <dbReference type="RuleBase" id="RU364070"/>
    </source>
</evidence>
<feature type="transmembrane region" description="Helical" evidence="9">
    <location>
        <begin position="9"/>
        <end position="32"/>
    </location>
</feature>
<comment type="subcellular location">
    <subcellularLocation>
        <location evidence="1 9">Cell inner membrane</location>
        <topology evidence="1 9">Multi-pass membrane protein</topology>
    </subcellularLocation>
</comment>
<dbReference type="FunFam" id="1.20.1640.10:FF:000001">
    <property type="entry name" value="Efflux pump membrane transporter"/>
    <property type="match status" value="1"/>
</dbReference>
<feature type="transmembrane region" description="Helical" evidence="9">
    <location>
        <begin position="438"/>
        <end position="458"/>
    </location>
</feature>
<dbReference type="RefSeq" id="WP_080521356.1">
    <property type="nucleotide sequence ID" value="NZ_LPUF01000001.1"/>
</dbReference>
<sequence length="1031" mass="113003">MNFFIKRPIFAAAIALMMILAGIISMLVLPIAQYPPLVPSQIQVSTQYIGASSDVVAKTVTTPLEQQLNGAEGMIYMSSNSTNNGDAIITMTFKVGYDQSIAQMEALTRSNQALSQLPPEVNQVGLTITKQSSNIVLIVNLTSPKGSLDQAYLQNYADIHITDRLARIEGVASINNFGLRKYAMRIWLDPERLANMGMTAMDVENSIKEQNNQVAAGKLGDPPAPIGQTFAFQLNALGRLDNVEQFENIVIRANPDGTVVRIKDVGRVELGSEDYTWSTHLDGGPTAAIAVYQLANANSIDIAKQVRATMNDLAEHFPEDMQWDVHYDTTRFIDESTREVLITLLEAIVLVMLVVFLFLQNFRSTLIPTIAIPVSLIGTLAFMLAFGFSINTLSLLGLVVAVALVVDDAIVVVENVNRHLENGATDMQKVTELAMSEVRGPIIATTIVLMAVFIPVSFIPGMTGQLYNQFALTIAISVGLSGFNSLTLSPALAAVFLRPETGEKHAFFRAFNRAFDKLANTYANAVETLVRLWGLVVIAFLGLCALSLVLFWSVPAAFVPEEDQGYLFIMSKLPSGASFQRTQQLMRKIEEIAKEVPGVSHSIEIDGYDLIDGIQDPAAGIFFVVLDAYDQRKSKDTQLKAIMAHLRAKVSELPEAVIMVANAPPIPGLGSTGGFNFEIQDLNSLGVEEMTKVVRQFIAKAHEKPELAGVYTTYDPEVPQRFIEVDRVKAMTRGVDLDDIFNTLQINLGSLYVNQFNKYGRVYRVYLQAEKDARFREYDITQLQVRNKDGDMIPLSAFVTINSIVGPYNIPHYNEYSSVQINGGAAPGYSSEQANVVMEQLAADYLPKGFGYQWTNMVYQQKEAGNLAPVVFTMSLIFVFLVLAAQYESWSMPIMILLAIPLGLLGAIGALALRDMNLDVYGQIGLVMLIGLVAKNSILIVQFAKDLHDNGMGILESAKEAARIRLRPILMTAFAFILGLMPLVLASGAGANARRSLGTAVVGGLTLATVLIIFVPLFYVIIERLRERKSS</sequence>
<dbReference type="GO" id="GO:0015562">
    <property type="term" value="F:efflux transmembrane transporter activity"/>
    <property type="evidence" value="ECO:0007669"/>
    <property type="project" value="InterPro"/>
</dbReference>
<dbReference type="STRING" id="1420851.AU255_02160"/>
<dbReference type="Gene3D" id="3.30.70.1430">
    <property type="entry name" value="Multidrug efflux transporter AcrB pore domain"/>
    <property type="match status" value="2"/>
</dbReference>
<dbReference type="InterPro" id="IPR001036">
    <property type="entry name" value="Acrflvin-R"/>
</dbReference>
<comment type="similarity">
    <text evidence="2 9">Belongs to the resistance-nodulation-cell division (RND) (TC 2.A.6) family.</text>
</comment>
<dbReference type="Gene3D" id="1.20.1640.10">
    <property type="entry name" value="Multidrug efflux transporter AcrB transmembrane domain"/>
    <property type="match status" value="2"/>
</dbReference>
<dbReference type="GO" id="GO:0005886">
    <property type="term" value="C:plasma membrane"/>
    <property type="evidence" value="ECO:0007669"/>
    <property type="project" value="UniProtKB-SubCell"/>
</dbReference>
<evidence type="ECO:0000313" key="10">
    <source>
        <dbReference type="EMBL" id="OQK16733.1"/>
    </source>
</evidence>
<dbReference type="NCBIfam" id="NF000282">
    <property type="entry name" value="RND_permease_1"/>
    <property type="match status" value="1"/>
</dbReference>
<evidence type="ECO:0000256" key="7">
    <source>
        <dbReference type="ARBA" id="ARBA00022989"/>
    </source>
</evidence>
<dbReference type="Gene3D" id="3.30.70.1440">
    <property type="entry name" value="Multidrug efflux transporter AcrB pore domain"/>
    <property type="match status" value="1"/>
</dbReference>
<evidence type="ECO:0000256" key="8">
    <source>
        <dbReference type="ARBA" id="ARBA00023136"/>
    </source>
</evidence>
<feature type="transmembrane region" description="Helical" evidence="9">
    <location>
        <begin position="340"/>
        <end position="359"/>
    </location>
</feature>
<keyword evidence="8 9" id="KW-0472">Membrane</keyword>
<dbReference type="NCBIfam" id="TIGR00915">
    <property type="entry name" value="2A0602"/>
    <property type="match status" value="1"/>
</dbReference>
<feature type="transmembrane region" description="Helical" evidence="9">
    <location>
        <begin position="867"/>
        <end position="887"/>
    </location>
</feature>
<dbReference type="Gene3D" id="3.30.70.1320">
    <property type="entry name" value="Multidrug efflux transporter AcrB pore domain like"/>
    <property type="match status" value="1"/>
</dbReference>
<dbReference type="Pfam" id="PF00873">
    <property type="entry name" value="ACR_tran"/>
    <property type="match status" value="1"/>
</dbReference>
<dbReference type="SUPFAM" id="SSF82866">
    <property type="entry name" value="Multidrug efflux transporter AcrB transmembrane domain"/>
    <property type="match status" value="2"/>
</dbReference>
<organism evidence="10 11">
    <name type="scientific">Methyloprofundus sedimenti</name>
    <dbReference type="NCBI Taxonomy" id="1420851"/>
    <lineage>
        <taxon>Bacteria</taxon>
        <taxon>Pseudomonadati</taxon>
        <taxon>Pseudomonadota</taxon>
        <taxon>Gammaproteobacteria</taxon>
        <taxon>Methylococcales</taxon>
        <taxon>Methylococcaceae</taxon>
        <taxon>Methyloprofundus</taxon>
    </lineage>
</organism>
<evidence type="ECO:0000313" key="11">
    <source>
        <dbReference type="Proteomes" id="UP000191980"/>
    </source>
</evidence>
<dbReference type="PANTHER" id="PTHR32063:SF11">
    <property type="entry name" value="CATION OR DRUG EFFLUX SYSTEM PROTEIN"/>
    <property type="match status" value="1"/>
</dbReference>
<evidence type="ECO:0000256" key="5">
    <source>
        <dbReference type="ARBA" id="ARBA00022519"/>
    </source>
</evidence>
<feature type="transmembrane region" description="Helical" evidence="9">
    <location>
        <begin position="366"/>
        <end position="389"/>
    </location>
</feature>
<name>A0A1V8M5Q2_9GAMM</name>
<dbReference type="OrthoDB" id="9758297at2"/>
<dbReference type="InterPro" id="IPR004764">
    <property type="entry name" value="MdtF-like"/>
</dbReference>
<feature type="transmembrane region" description="Helical" evidence="9">
    <location>
        <begin position="532"/>
        <end position="554"/>
    </location>
</feature>
<gene>
    <name evidence="10" type="ORF">AU255_02160</name>
</gene>